<dbReference type="EMBL" id="QUTE01007300">
    <property type="protein sequence ID" value="RHZ29849.1"/>
    <property type="molecule type" value="Genomic_DNA"/>
</dbReference>
<dbReference type="Gene3D" id="3.30.1010.10">
    <property type="entry name" value="Phosphatidylinositol 3-kinase Catalytic Subunit, Chain A, domain 4"/>
    <property type="match status" value="1"/>
</dbReference>
<protein>
    <recommendedName>
        <fullName evidence="1">PI3K/PI4K catalytic domain-containing protein</fullName>
    </recommendedName>
</protein>
<dbReference type="GO" id="GO:0004430">
    <property type="term" value="F:1-phosphatidylinositol 4-kinase activity"/>
    <property type="evidence" value="ECO:0007669"/>
    <property type="project" value="TreeGrafter"/>
</dbReference>
<evidence type="ECO:0000313" key="2">
    <source>
        <dbReference type="EMBL" id="RHZ29849.1"/>
    </source>
</evidence>
<proteinExistence type="predicted"/>
<dbReference type="AlphaFoldDB" id="A0A397FJX2"/>
<accession>A0A397FJX2</accession>
<comment type="caution">
    <text evidence="2">The sequence shown here is derived from an EMBL/GenBank/DDBJ whole genome shotgun (WGS) entry which is preliminary data.</text>
</comment>
<reference evidence="2 3" key="1">
    <citation type="submission" date="2018-08" db="EMBL/GenBank/DDBJ databases">
        <title>Aphanomyces genome sequencing and annotation.</title>
        <authorList>
            <person name="Minardi D."/>
            <person name="Oidtmann B."/>
            <person name="Van Der Giezen M."/>
            <person name="Studholme D.J."/>
        </authorList>
    </citation>
    <scope>NUCLEOTIDE SEQUENCE [LARGE SCALE GENOMIC DNA]</scope>
    <source>
        <strain evidence="2 3">197901</strain>
    </source>
</reference>
<dbReference type="GO" id="GO:0048015">
    <property type="term" value="P:phosphatidylinositol-mediated signaling"/>
    <property type="evidence" value="ECO:0007669"/>
    <property type="project" value="TreeGrafter"/>
</dbReference>
<organism evidence="2 3">
    <name type="scientific">Aphanomyces astaci</name>
    <name type="common">Crayfish plague agent</name>
    <dbReference type="NCBI Taxonomy" id="112090"/>
    <lineage>
        <taxon>Eukaryota</taxon>
        <taxon>Sar</taxon>
        <taxon>Stramenopiles</taxon>
        <taxon>Oomycota</taxon>
        <taxon>Saprolegniomycetes</taxon>
        <taxon>Saprolegniales</taxon>
        <taxon>Verrucalvaceae</taxon>
        <taxon>Aphanomyces</taxon>
    </lineage>
</organism>
<dbReference type="Pfam" id="PF00454">
    <property type="entry name" value="PI3_PI4_kinase"/>
    <property type="match status" value="1"/>
</dbReference>
<dbReference type="InterPro" id="IPR000403">
    <property type="entry name" value="PI3/4_kinase_cat_dom"/>
</dbReference>
<sequence>MRYDFFTAQISFVKAITDICEDLRLVDVSKRKELLPTKLTRLHETLPKYAYLPLCRSTDHFYHVAAVCAQEGYVFKTHERAPVLMHFLTTPNSAHMDVSCALFAHLHAQDEHIDTVKCNAPVLNESTPFIDELLMVRQFYDDLRQEVLVMQLISYLDDVFKREHLKLKLHPYRILSTGASTGLIELVANATSFDGLKKSP</sequence>
<feature type="domain" description="PI3K/PI4K catalytic" evidence="1">
    <location>
        <begin position="107"/>
        <end position="200"/>
    </location>
</feature>
<dbReference type="Proteomes" id="UP000266196">
    <property type="component" value="Unassembled WGS sequence"/>
</dbReference>
<dbReference type="GO" id="GO:0046854">
    <property type="term" value="P:phosphatidylinositol phosphate biosynthetic process"/>
    <property type="evidence" value="ECO:0007669"/>
    <property type="project" value="InterPro"/>
</dbReference>
<dbReference type="PANTHER" id="PTHR10048:SF22">
    <property type="entry name" value="PHOSPHATIDYLINOSITOL 4-KINASE BETA"/>
    <property type="match status" value="1"/>
</dbReference>
<dbReference type="SUPFAM" id="SSF56112">
    <property type="entry name" value="Protein kinase-like (PK-like)"/>
    <property type="match status" value="1"/>
</dbReference>
<gene>
    <name evidence="2" type="ORF">DYB31_010626</name>
</gene>
<dbReference type="InterPro" id="IPR015433">
    <property type="entry name" value="PI3/4_kinase"/>
</dbReference>
<feature type="non-terminal residue" evidence="2">
    <location>
        <position position="200"/>
    </location>
</feature>
<dbReference type="GO" id="GO:0016020">
    <property type="term" value="C:membrane"/>
    <property type="evidence" value="ECO:0007669"/>
    <property type="project" value="TreeGrafter"/>
</dbReference>
<dbReference type="InterPro" id="IPR011009">
    <property type="entry name" value="Kinase-like_dom_sf"/>
</dbReference>
<evidence type="ECO:0000259" key="1">
    <source>
        <dbReference type="PROSITE" id="PS50290"/>
    </source>
</evidence>
<dbReference type="PROSITE" id="PS50290">
    <property type="entry name" value="PI3_4_KINASE_3"/>
    <property type="match status" value="1"/>
</dbReference>
<dbReference type="GO" id="GO:0005737">
    <property type="term" value="C:cytoplasm"/>
    <property type="evidence" value="ECO:0007669"/>
    <property type="project" value="TreeGrafter"/>
</dbReference>
<dbReference type="PANTHER" id="PTHR10048">
    <property type="entry name" value="PHOSPHATIDYLINOSITOL KINASE"/>
    <property type="match status" value="1"/>
</dbReference>
<name>A0A397FJX2_APHAT</name>
<evidence type="ECO:0000313" key="3">
    <source>
        <dbReference type="Proteomes" id="UP000266196"/>
    </source>
</evidence>